<dbReference type="Pfam" id="PF01402">
    <property type="entry name" value="RHH_1"/>
    <property type="match status" value="1"/>
</dbReference>
<dbReference type="CDD" id="cd22231">
    <property type="entry name" value="RHH_NikR_HicB-like"/>
    <property type="match status" value="1"/>
</dbReference>
<evidence type="ECO:0000313" key="2">
    <source>
        <dbReference type="EMBL" id="GAI44460.1"/>
    </source>
</evidence>
<dbReference type="InterPro" id="IPR002145">
    <property type="entry name" value="CopG"/>
</dbReference>
<dbReference type="GO" id="GO:0006355">
    <property type="term" value="P:regulation of DNA-templated transcription"/>
    <property type="evidence" value="ECO:0007669"/>
    <property type="project" value="InterPro"/>
</dbReference>
<reference evidence="2" key="1">
    <citation type="journal article" date="2014" name="Front. Microbiol.">
        <title>High frequency of phylogenetically diverse reductive dehalogenase-homologous genes in deep subseafloor sedimentary metagenomes.</title>
        <authorList>
            <person name="Kawai M."/>
            <person name="Futagami T."/>
            <person name="Toyoda A."/>
            <person name="Takaki Y."/>
            <person name="Nishi S."/>
            <person name="Hori S."/>
            <person name="Arai W."/>
            <person name="Tsubouchi T."/>
            <person name="Morono Y."/>
            <person name="Uchiyama I."/>
            <person name="Ito T."/>
            <person name="Fujiyama A."/>
            <person name="Inagaki F."/>
            <person name="Takami H."/>
        </authorList>
    </citation>
    <scope>NUCLEOTIDE SEQUENCE</scope>
    <source>
        <strain evidence="2">Expedition CK06-06</strain>
    </source>
</reference>
<comment type="caution">
    <text evidence="2">The sequence shown here is derived from an EMBL/GenBank/DDBJ whole genome shotgun (WGS) entry which is preliminary data.</text>
</comment>
<dbReference type="SUPFAM" id="SSF47598">
    <property type="entry name" value="Ribbon-helix-helix"/>
    <property type="match status" value="1"/>
</dbReference>
<dbReference type="InterPro" id="IPR010985">
    <property type="entry name" value="Ribbon_hlx_hlx"/>
</dbReference>
<protein>
    <recommendedName>
        <fullName evidence="1">Ribbon-helix-helix protein CopG domain-containing protein</fullName>
    </recommendedName>
</protein>
<gene>
    <name evidence="2" type="ORF">S06H3_39434</name>
</gene>
<accession>X1Q061</accession>
<evidence type="ECO:0000259" key="1">
    <source>
        <dbReference type="Pfam" id="PF01402"/>
    </source>
</evidence>
<organism evidence="2">
    <name type="scientific">marine sediment metagenome</name>
    <dbReference type="NCBI Taxonomy" id="412755"/>
    <lineage>
        <taxon>unclassified sequences</taxon>
        <taxon>metagenomes</taxon>
        <taxon>ecological metagenomes</taxon>
    </lineage>
</organism>
<dbReference type="AlphaFoldDB" id="X1Q061"/>
<sequence>MSEKTKTRISVTITKPYLDALDRLVADGIYLSRGEAILEALRDLLKGYGIEPFYTKTDPS</sequence>
<proteinExistence type="predicted"/>
<dbReference type="InterPro" id="IPR013321">
    <property type="entry name" value="Arc_rbn_hlx_hlx"/>
</dbReference>
<name>X1Q061_9ZZZZ</name>
<dbReference type="Gene3D" id="1.10.1220.10">
    <property type="entry name" value="Met repressor-like"/>
    <property type="match status" value="1"/>
</dbReference>
<feature type="domain" description="Ribbon-helix-helix protein CopG" evidence="1">
    <location>
        <begin position="8"/>
        <end position="46"/>
    </location>
</feature>
<dbReference type="EMBL" id="BARV01024123">
    <property type="protein sequence ID" value="GAI44460.1"/>
    <property type="molecule type" value="Genomic_DNA"/>
</dbReference>